<dbReference type="PANTHER" id="PTHR39579">
    <property type="entry name" value="INNER MEMBRANE PROTEIN YHCB"/>
    <property type="match status" value="1"/>
</dbReference>
<comment type="subcellular location">
    <subcellularLocation>
        <location evidence="1">Cell inner membrane</location>
        <topology evidence="1">Single-pass membrane protein</topology>
    </subcellularLocation>
</comment>
<evidence type="ECO:0000313" key="16">
    <source>
        <dbReference type="EMBL" id="OOF50642.1"/>
    </source>
</evidence>
<comment type="caution">
    <text evidence="16">The sequence shown here is derived from an EMBL/GenBank/DDBJ whole genome shotgun (WGS) entry which is preliminary data.</text>
</comment>
<comment type="similarity">
    <text evidence="10">Belongs to the ZapG family.</text>
</comment>
<feature type="region of interest" description="Disordered" evidence="14">
    <location>
        <begin position="105"/>
        <end position="137"/>
    </location>
</feature>
<evidence type="ECO:0000256" key="8">
    <source>
        <dbReference type="ARBA" id="ARBA00023136"/>
    </source>
</evidence>
<evidence type="ECO:0000256" key="15">
    <source>
        <dbReference type="SAM" id="Phobius"/>
    </source>
</evidence>
<dbReference type="PANTHER" id="PTHR39579:SF1">
    <property type="entry name" value="INNER MEMBRANE PROTEIN YHCB"/>
    <property type="match status" value="1"/>
</dbReference>
<dbReference type="AlphaFoldDB" id="A0A1V3J6Y2"/>
<dbReference type="GO" id="GO:0008360">
    <property type="term" value="P:regulation of cell shape"/>
    <property type="evidence" value="ECO:0007669"/>
    <property type="project" value="UniProtKB-KW"/>
</dbReference>
<keyword evidence="17" id="KW-1185">Reference proteome</keyword>
<keyword evidence="8 15" id="KW-0472">Membrane</keyword>
<dbReference type="Proteomes" id="UP000188481">
    <property type="component" value="Unassembled WGS sequence"/>
</dbReference>
<keyword evidence="5 15" id="KW-0812">Transmembrane</keyword>
<dbReference type="Pfam" id="PF06295">
    <property type="entry name" value="ZapG-like"/>
    <property type="match status" value="1"/>
</dbReference>
<evidence type="ECO:0000256" key="5">
    <source>
        <dbReference type="ARBA" id="ARBA00022692"/>
    </source>
</evidence>
<dbReference type="EMBL" id="MLHN01000009">
    <property type="protein sequence ID" value="OOF50642.1"/>
    <property type="molecule type" value="Genomic_DNA"/>
</dbReference>
<evidence type="ECO:0000256" key="14">
    <source>
        <dbReference type="SAM" id="MobiDB-lite"/>
    </source>
</evidence>
<evidence type="ECO:0000256" key="11">
    <source>
        <dbReference type="ARBA" id="ARBA00035703"/>
    </source>
</evidence>
<evidence type="ECO:0000256" key="10">
    <source>
        <dbReference type="ARBA" id="ARBA00035657"/>
    </source>
</evidence>
<keyword evidence="2" id="KW-1003">Cell membrane</keyword>
<gene>
    <name evidence="16" type="ORF">BKK54_06030</name>
</gene>
<dbReference type="RefSeq" id="WP_077542239.1">
    <property type="nucleotide sequence ID" value="NZ_MLHN01000009.1"/>
</dbReference>
<evidence type="ECO:0000256" key="9">
    <source>
        <dbReference type="ARBA" id="ARBA00023306"/>
    </source>
</evidence>
<evidence type="ECO:0000313" key="17">
    <source>
        <dbReference type="Proteomes" id="UP000188481"/>
    </source>
</evidence>
<dbReference type="GO" id="GO:0051301">
    <property type="term" value="P:cell division"/>
    <property type="evidence" value="ECO:0007669"/>
    <property type="project" value="UniProtKB-KW"/>
</dbReference>
<evidence type="ECO:0000256" key="2">
    <source>
        <dbReference type="ARBA" id="ARBA00022475"/>
    </source>
</evidence>
<keyword evidence="6" id="KW-0133">Cell shape</keyword>
<keyword evidence="7 15" id="KW-1133">Transmembrane helix</keyword>
<organism evidence="16 17">
    <name type="scientific">Rodentibacter genomosp. 1</name>
    <dbReference type="NCBI Taxonomy" id="1908264"/>
    <lineage>
        <taxon>Bacteria</taxon>
        <taxon>Pseudomonadati</taxon>
        <taxon>Pseudomonadota</taxon>
        <taxon>Gammaproteobacteria</taxon>
        <taxon>Pasteurellales</taxon>
        <taxon>Pasteurellaceae</taxon>
        <taxon>Rodentibacter</taxon>
    </lineage>
</organism>
<feature type="coiled-coil region" evidence="13">
    <location>
        <begin position="37"/>
        <end position="64"/>
    </location>
</feature>
<dbReference type="PIRSF" id="PIRSF006318">
    <property type="entry name" value="YhcB"/>
    <property type="match status" value="1"/>
</dbReference>
<evidence type="ECO:0000256" key="12">
    <source>
        <dbReference type="ARBA" id="ARBA00035727"/>
    </source>
</evidence>
<feature type="transmembrane region" description="Helical" evidence="15">
    <location>
        <begin position="12"/>
        <end position="30"/>
    </location>
</feature>
<sequence>MQTWTTEMWQAAGIGLIIGVILGYLILRLTKGSVKNQVKTETELKNVKAQLDSQNEQLEKHFAESAELFKTLIGDYQKLYRHYAHSSDTLLGKNPRGLFTQQLITATEKPQEEPPRDYSEGSSGLFKPNNEEKKSIK</sequence>
<dbReference type="InterPro" id="IPR009386">
    <property type="entry name" value="ZapG-like"/>
</dbReference>
<accession>A0A1V3J6Y2</accession>
<keyword evidence="4" id="KW-0132">Cell division</keyword>
<evidence type="ECO:0000256" key="13">
    <source>
        <dbReference type="SAM" id="Coils"/>
    </source>
</evidence>
<evidence type="ECO:0000256" key="4">
    <source>
        <dbReference type="ARBA" id="ARBA00022618"/>
    </source>
</evidence>
<evidence type="ECO:0000256" key="7">
    <source>
        <dbReference type="ARBA" id="ARBA00022989"/>
    </source>
</evidence>
<proteinExistence type="inferred from homology"/>
<dbReference type="STRING" id="1908264.BKK54_06030"/>
<keyword evidence="3" id="KW-0997">Cell inner membrane</keyword>
<feature type="compositionally biased region" description="Basic and acidic residues" evidence="14">
    <location>
        <begin position="109"/>
        <end position="119"/>
    </location>
</feature>
<evidence type="ECO:0000256" key="6">
    <source>
        <dbReference type="ARBA" id="ARBA00022960"/>
    </source>
</evidence>
<evidence type="ECO:0000256" key="3">
    <source>
        <dbReference type="ARBA" id="ARBA00022519"/>
    </source>
</evidence>
<reference evidence="16 17" key="1">
    <citation type="submission" date="2016-10" db="EMBL/GenBank/DDBJ databases">
        <title>Rodentibacter gen. nov. and new species.</title>
        <authorList>
            <person name="Christensen H."/>
        </authorList>
    </citation>
    <scope>NUCLEOTIDE SEQUENCE [LARGE SCALE GENOMIC DNA]</scope>
    <source>
        <strain evidence="17">ppn416</strain>
    </source>
</reference>
<name>A0A1V3J6Y2_9PAST</name>
<evidence type="ECO:0000256" key="1">
    <source>
        <dbReference type="ARBA" id="ARBA00004377"/>
    </source>
</evidence>
<protein>
    <recommendedName>
        <fullName evidence="11">Z-ring associated protein G</fullName>
    </recommendedName>
    <alternativeName>
        <fullName evidence="12">Cell division protein ZapG</fullName>
    </alternativeName>
</protein>
<keyword evidence="9" id="KW-0131">Cell cycle</keyword>
<dbReference type="GO" id="GO:0005886">
    <property type="term" value="C:plasma membrane"/>
    <property type="evidence" value="ECO:0007669"/>
    <property type="project" value="UniProtKB-SubCell"/>
</dbReference>
<keyword evidence="13" id="KW-0175">Coiled coil</keyword>